<sequence>MVSHRDMRLTSLLHGLACPAAADPSCLPADRFAALKEINNLLGRPDRTARFNAMTRSLQALHPQSCWMDFCPELGRKFLDLLGALYQGGSDAALEMPLTNWDP</sequence>
<dbReference type="Proteomes" id="UP001485043">
    <property type="component" value="Unassembled WGS sequence"/>
</dbReference>
<evidence type="ECO:0000313" key="1">
    <source>
        <dbReference type="EMBL" id="KAK9850425.1"/>
    </source>
</evidence>
<dbReference type="EMBL" id="JALJOV010001292">
    <property type="protein sequence ID" value="KAK9850425.1"/>
    <property type="molecule type" value="Genomic_DNA"/>
</dbReference>
<dbReference type="AlphaFoldDB" id="A0AAW1SNG5"/>
<keyword evidence="2" id="KW-1185">Reference proteome</keyword>
<gene>
    <name evidence="1" type="ORF">WJX84_000787</name>
</gene>
<evidence type="ECO:0000313" key="2">
    <source>
        <dbReference type="Proteomes" id="UP001485043"/>
    </source>
</evidence>
<name>A0AAW1SNG5_9CHLO</name>
<reference evidence="1 2" key="1">
    <citation type="journal article" date="2024" name="Nat. Commun.">
        <title>Phylogenomics reveals the evolutionary origins of lichenization in chlorophyte algae.</title>
        <authorList>
            <person name="Puginier C."/>
            <person name="Libourel C."/>
            <person name="Otte J."/>
            <person name="Skaloud P."/>
            <person name="Haon M."/>
            <person name="Grisel S."/>
            <person name="Petersen M."/>
            <person name="Berrin J.G."/>
            <person name="Delaux P.M."/>
            <person name="Dal Grande F."/>
            <person name="Keller J."/>
        </authorList>
    </citation>
    <scope>NUCLEOTIDE SEQUENCE [LARGE SCALE GENOMIC DNA]</scope>
    <source>
        <strain evidence="1 2">SAG 2523</strain>
    </source>
</reference>
<comment type="caution">
    <text evidence="1">The sequence shown here is derived from an EMBL/GenBank/DDBJ whole genome shotgun (WGS) entry which is preliminary data.</text>
</comment>
<accession>A0AAW1SNG5</accession>
<organism evidence="1 2">
    <name type="scientific">Apatococcus fuscideae</name>
    <dbReference type="NCBI Taxonomy" id="2026836"/>
    <lineage>
        <taxon>Eukaryota</taxon>
        <taxon>Viridiplantae</taxon>
        <taxon>Chlorophyta</taxon>
        <taxon>core chlorophytes</taxon>
        <taxon>Trebouxiophyceae</taxon>
        <taxon>Chlorellales</taxon>
        <taxon>Chlorellaceae</taxon>
        <taxon>Apatococcus</taxon>
    </lineage>
</organism>
<proteinExistence type="predicted"/>
<protein>
    <submittedName>
        <fullName evidence="1">Uncharacterized protein</fullName>
    </submittedName>
</protein>